<feature type="transmembrane region" description="Helical" evidence="7">
    <location>
        <begin position="271"/>
        <end position="292"/>
    </location>
</feature>
<dbReference type="EMBL" id="JAUMKJ010000001">
    <property type="protein sequence ID" value="MDO3675600.1"/>
    <property type="molecule type" value="Genomic_DNA"/>
</dbReference>
<dbReference type="Proteomes" id="UP001168883">
    <property type="component" value="Unassembled WGS sequence"/>
</dbReference>
<dbReference type="RefSeq" id="WP_302877018.1">
    <property type="nucleotide sequence ID" value="NZ_JAUMKJ010000001.1"/>
</dbReference>
<feature type="transmembrane region" description="Helical" evidence="7">
    <location>
        <begin position="236"/>
        <end position="259"/>
    </location>
</feature>
<keyword evidence="6 7" id="KW-0472">Membrane</keyword>
<dbReference type="InterPro" id="IPR011701">
    <property type="entry name" value="MFS"/>
</dbReference>
<feature type="transmembrane region" description="Helical" evidence="7">
    <location>
        <begin position="209"/>
        <end position="230"/>
    </location>
</feature>
<evidence type="ECO:0000259" key="8">
    <source>
        <dbReference type="PROSITE" id="PS50850"/>
    </source>
</evidence>
<dbReference type="PANTHER" id="PTHR43124">
    <property type="entry name" value="PURINE EFFLUX PUMP PBUE"/>
    <property type="match status" value="1"/>
</dbReference>
<evidence type="ECO:0000256" key="3">
    <source>
        <dbReference type="ARBA" id="ARBA00022475"/>
    </source>
</evidence>
<evidence type="ECO:0000256" key="6">
    <source>
        <dbReference type="ARBA" id="ARBA00023136"/>
    </source>
</evidence>
<feature type="domain" description="Major facilitator superfamily (MFS) profile" evidence="8">
    <location>
        <begin position="4"/>
        <end position="379"/>
    </location>
</feature>
<comment type="subcellular location">
    <subcellularLocation>
        <location evidence="1">Cell membrane</location>
        <topology evidence="1">Multi-pass membrane protein</topology>
    </subcellularLocation>
</comment>
<feature type="transmembrane region" description="Helical" evidence="7">
    <location>
        <begin position="128"/>
        <end position="152"/>
    </location>
</feature>
<gene>
    <name evidence="9" type="ORF">Q3C12_01190</name>
</gene>
<keyword evidence="2" id="KW-0813">Transport</keyword>
<keyword evidence="3" id="KW-1003">Cell membrane</keyword>
<feature type="transmembrane region" description="Helical" evidence="7">
    <location>
        <begin position="42"/>
        <end position="58"/>
    </location>
</feature>
<dbReference type="PANTHER" id="PTHR43124:SF3">
    <property type="entry name" value="CHLORAMPHENICOL EFFLUX PUMP RV0191"/>
    <property type="match status" value="1"/>
</dbReference>
<feature type="transmembrane region" description="Helical" evidence="7">
    <location>
        <begin position="70"/>
        <end position="89"/>
    </location>
</feature>
<dbReference type="CDD" id="cd17324">
    <property type="entry name" value="MFS_NepI_like"/>
    <property type="match status" value="1"/>
</dbReference>
<evidence type="ECO:0000256" key="4">
    <source>
        <dbReference type="ARBA" id="ARBA00022692"/>
    </source>
</evidence>
<feature type="transmembrane region" description="Helical" evidence="7">
    <location>
        <begin position="158"/>
        <end position="178"/>
    </location>
</feature>
<keyword evidence="4 7" id="KW-0812">Transmembrane</keyword>
<sequence length="396" mass="42315">MNRVIALFFCMMFIIGTDTFIASPLLPTLREAFGISVERSGWIVSSYALGYALFALVAGPLSDGWNRKKVMIAGMISFGVFTLLCGLAANFWTMLLFRFLAGVSGAFVSPQVWAAIPQVVPSGKVLKAMGIATAGLAVAQMLGVPIGSYLAAYGWHTPFIAIGAASFVIVMLIALVLPSIPAPPAEGKAPSIVGRYRGLLRESRAKKAFLAYFVFQLGNFATFSFIGTWLSDQFGLSVGGIGTVLLFLGLGNTLSSFFGSSVVQRVGGRRAFVSGMGLLVLIFPSLSFMESITYVKLAYFLIYFMMGMLFPLIMSLLQGLSSTARGTISSLANASMYFRATIASSVAGILYTHFHGFVSVSLFTVLCLLVSLLLFHRSGVLPAGSRSESRSAAVMK</sequence>
<dbReference type="Pfam" id="PF07690">
    <property type="entry name" value="MFS_1"/>
    <property type="match status" value="2"/>
</dbReference>
<protein>
    <submittedName>
        <fullName evidence="9">MFS transporter</fullName>
    </submittedName>
</protein>
<dbReference type="SUPFAM" id="SSF103473">
    <property type="entry name" value="MFS general substrate transporter"/>
    <property type="match status" value="1"/>
</dbReference>
<evidence type="ECO:0000256" key="5">
    <source>
        <dbReference type="ARBA" id="ARBA00022989"/>
    </source>
</evidence>
<evidence type="ECO:0000313" key="9">
    <source>
        <dbReference type="EMBL" id="MDO3675600.1"/>
    </source>
</evidence>
<dbReference type="Gene3D" id="1.20.1250.20">
    <property type="entry name" value="MFS general substrate transporter like domains"/>
    <property type="match status" value="1"/>
</dbReference>
<keyword evidence="5 7" id="KW-1133">Transmembrane helix</keyword>
<accession>A0ABT8V2F0</accession>
<reference evidence="9" key="1">
    <citation type="submission" date="2023-07" db="EMBL/GenBank/DDBJ databases">
        <authorList>
            <person name="Aktuganov G."/>
            <person name="Boyko T."/>
            <person name="Delegan Y."/>
            <person name="Galimzianova N."/>
            <person name="Gilvanova E."/>
            <person name="Korobov V."/>
            <person name="Kuzmina L."/>
            <person name="Melentiev A."/>
            <person name="Milman P."/>
            <person name="Ryabova A."/>
            <person name="Stupak E."/>
            <person name="Yasakov T."/>
            <person name="Zharikova N."/>
            <person name="Zhurenko E."/>
        </authorList>
    </citation>
    <scope>NUCLEOTIDE SEQUENCE</scope>
    <source>
        <strain evidence="9">IB-739</strain>
    </source>
</reference>
<name>A0ABT8V2F0_9BACL</name>
<dbReference type="InterPro" id="IPR050189">
    <property type="entry name" value="MFS_Efflux_Transporters"/>
</dbReference>
<feature type="transmembrane region" description="Helical" evidence="7">
    <location>
        <begin position="298"/>
        <end position="319"/>
    </location>
</feature>
<keyword evidence="10" id="KW-1185">Reference proteome</keyword>
<evidence type="ECO:0000256" key="1">
    <source>
        <dbReference type="ARBA" id="ARBA00004651"/>
    </source>
</evidence>
<evidence type="ECO:0000256" key="2">
    <source>
        <dbReference type="ARBA" id="ARBA00022448"/>
    </source>
</evidence>
<evidence type="ECO:0000313" key="10">
    <source>
        <dbReference type="Proteomes" id="UP001168883"/>
    </source>
</evidence>
<feature type="transmembrane region" description="Helical" evidence="7">
    <location>
        <begin position="357"/>
        <end position="376"/>
    </location>
</feature>
<proteinExistence type="predicted"/>
<dbReference type="InterPro" id="IPR036259">
    <property type="entry name" value="MFS_trans_sf"/>
</dbReference>
<evidence type="ECO:0000256" key="7">
    <source>
        <dbReference type="SAM" id="Phobius"/>
    </source>
</evidence>
<dbReference type="PROSITE" id="PS50850">
    <property type="entry name" value="MFS"/>
    <property type="match status" value="1"/>
</dbReference>
<dbReference type="InterPro" id="IPR020846">
    <property type="entry name" value="MFS_dom"/>
</dbReference>
<organism evidence="9 10">
    <name type="scientific">Paenibacillus ehimensis</name>
    <dbReference type="NCBI Taxonomy" id="79264"/>
    <lineage>
        <taxon>Bacteria</taxon>
        <taxon>Bacillati</taxon>
        <taxon>Bacillota</taxon>
        <taxon>Bacilli</taxon>
        <taxon>Bacillales</taxon>
        <taxon>Paenibacillaceae</taxon>
        <taxon>Paenibacillus</taxon>
    </lineage>
</organism>
<comment type="caution">
    <text evidence="9">The sequence shown here is derived from an EMBL/GenBank/DDBJ whole genome shotgun (WGS) entry which is preliminary data.</text>
</comment>